<evidence type="ECO:0000313" key="8">
    <source>
        <dbReference type="EnsemblMetazoa" id="Aqu2.1.02009_001"/>
    </source>
</evidence>
<evidence type="ECO:0000256" key="6">
    <source>
        <dbReference type="ARBA" id="ARBA00022918"/>
    </source>
</evidence>
<proteinExistence type="predicted"/>
<sequence>DVRAFLGLAGYYRKFIPNFASIAVALTDCTKKAAPTTVQWDTHCNTAFITLKELLCRAPVLNSPDFNRPFILQTDASDRGVGAVLSQLDDSGQEHPVAYFSKKLLPREEKYSTIEKECLAIKLGVKAFQVYLLGKQFQIQTDHRALVWLNNMKDKTSRLTRWSLALQPFDFTIVHRVGKANVNADALSRAPSSTST</sequence>
<dbReference type="CDD" id="cd09274">
    <property type="entry name" value="RNase_HI_RT_Ty3"/>
    <property type="match status" value="1"/>
</dbReference>
<evidence type="ECO:0000256" key="2">
    <source>
        <dbReference type="ARBA" id="ARBA00022695"/>
    </source>
</evidence>
<evidence type="ECO:0000256" key="5">
    <source>
        <dbReference type="ARBA" id="ARBA00022801"/>
    </source>
</evidence>
<dbReference type="SUPFAM" id="SSF56672">
    <property type="entry name" value="DNA/RNA polymerases"/>
    <property type="match status" value="1"/>
</dbReference>
<evidence type="ECO:0000259" key="7">
    <source>
        <dbReference type="Pfam" id="PF17917"/>
    </source>
</evidence>
<dbReference type="PANTHER" id="PTHR34072">
    <property type="entry name" value="ENZYMATIC POLYPROTEIN-RELATED"/>
    <property type="match status" value="1"/>
</dbReference>
<dbReference type="Gene3D" id="3.30.70.270">
    <property type="match status" value="1"/>
</dbReference>
<keyword evidence="5" id="KW-0378">Hydrolase</keyword>
<dbReference type="FunFam" id="3.30.70.270:FF:000020">
    <property type="entry name" value="Transposon Tf2-6 polyprotein-like Protein"/>
    <property type="match status" value="1"/>
</dbReference>
<dbReference type="GO" id="GO:0003964">
    <property type="term" value="F:RNA-directed DNA polymerase activity"/>
    <property type="evidence" value="ECO:0007669"/>
    <property type="project" value="UniProtKB-KW"/>
</dbReference>
<dbReference type="Pfam" id="PF17917">
    <property type="entry name" value="RT_RNaseH"/>
    <property type="match status" value="1"/>
</dbReference>
<evidence type="ECO:0000256" key="4">
    <source>
        <dbReference type="ARBA" id="ARBA00022759"/>
    </source>
</evidence>
<accession>A0A1X7SIY1</accession>
<dbReference type="InParanoid" id="A0A1X7SIY1"/>
<dbReference type="FunFam" id="3.10.20.370:FF:000001">
    <property type="entry name" value="Retrovirus-related Pol polyprotein from transposon 17.6-like protein"/>
    <property type="match status" value="1"/>
</dbReference>
<dbReference type="InterPro" id="IPR041373">
    <property type="entry name" value="RT_RNaseH"/>
</dbReference>
<keyword evidence="2" id="KW-0548">Nucleotidyltransferase</keyword>
<organism evidence="8">
    <name type="scientific">Amphimedon queenslandica</name>
    <name type="common">Sponge</name>
    <dbReference type="NCBI Taxonomy" id="400682"/>
    <lineage>
        <taxon>Eukaryota</taxon>
        <taxon>Metazoa</taxon>
        <taxon>Porifera</taxon>
        <taxon>Demospongiae</taxon>
        <taxon>Heteroscleromorpha</taxon>
        <taxon>Haplosclerida</taxon>
        <taxon>Niphatidae</taxon>
        <taxon>Amphimedon</taxon>
    </lineage>
</organism>
<keyword evidence="6" id="KW-0695">RNA-directed DNA polymerase</keyword>
<dbReference type="GO" id="GO:0004519">
    <property type="term" value="F:endonuclease activity"/>
    <property type="evidence" value="ECO:0007669"/>
    <property type="project" value="UniProtKB-KW"/>
</dbReference>
<dbReference type="AlphaFoldDB" id="A0A1X7SIY1"/>
<dbReference type="OMA" id="CKSTINW"/>
<name>A0A1X7SIY1_AMPQE</name>
<feature type="domain" description="Reverse transcriptase RNase H-like" evidence="7">
    <location>
        <begin position="65"/>
        <end position="169"/>
    </location>
</feature>
<keyword evidence="1" id="KW-0808">Transferase</keyword>
<dbReference type="PANTHER" id="PTHR34072:SF52">
    <property type="entry name" value="RIBONUCLEASE H"/>
    <property type="match status" value="1"/>
</dbReference>
<protein>
    <recommendedName>
        <fullName evidence="7">Reverse transcriptase RNase H-like domain-containing protein</fullName>
    </recommendedName>
</protein>
<evidence type="ECO:0000256" key="1">
    <source>
        <dbReference type="ARBA" id="ARBA00022679"/>
    </source>
</evidence>
<keyword evidence="4" id="KW-0255">Endonuclease</keyword>
<dbReference type="EnsemblMetazoa" id="Aqu2.1.02009_001">
    <property type="protein sequence ID" value="Aqu2.1.02009_001"/>
    <property type="gene ID" value="Aqu2.1.02009"/>
</dbReference>
<dbReference type="GO" id="GO:0016787">
    <property type="term" value="F:hydrolase activity"/>
    <property type="evidence" value="ECO:0007669"/>
    <property type="project" value="UniProtKB-KW"/>
</dbReference>
<keyword evidence="3" id="KW-0540">Nuclease</keyword>
<dbReference type="InterPro" id="IPR043502">
    <property type="entry name" value="DNA/RNA_pol_sf"/>
</dbReference>
<reference evidence="8" key="1">
    <citation type="submission" date="2017-05" db="UniProtKB">
        <authorList>
            <consortium name="EnsemblMetazoa"/>
        </authorList>
    </citation>
    <scope>IDENTIFICATION</scope>
</reference>
<dbReference type="eggNOG" id="KOG0017">
    <property type="taxonomic scope" value="Eukaryota"/>
</dbReference>
<evidence type="ECO:0000256" key="3">
    <source>
        <dbReference type="ARBA" id="ARBA00022722"/>
    </source>
</evidence>
<dbReference type="InterPro" id="IPR043128">
    <property type="entry name" value="Rev_trsase/Diguanyl_cyclase"/>
</dbReference>